<comment type="catalytic activity">
    <reaction evidence="6">
        <text>dCTP + H2O + H(+) = dUTP + NH4(+)</text>
        <dbReference type="Rhea" id="RHEA:22680"/>
        <dbReference type="ChEBI" id="CHEBI:15377"/>
        <dbReference type="ChEBI" id="CHEBI:15378"/>
        <dbReference type="ChEBI" id="CHEBI:28938"/>
        <dbReference type="ChEBI" id="CHEBI:61481"/>
        <dbReference type="ChEBI" id="CHEBI:61555"/>
        <dbReference type="EC" id="3.5.4.13"/>
    </reaction>
</comment>
<keyword evidence="1 5" id="KW-0489">Methyltransferase</keyword>
<dbReference type="InterPro" id="IPR011962">
    <property type="entry name" value="dCTP_deaminase"/>
</dbReference>
<evidence type="ECO:0000313" key="9">
    <source>
        <dbReference type="Proteomes" id="UP000177751"/>
    </source>
</evidence>
<dbReference type="EC" id="2.1.1.45" evidence="5"/>
<dbReference type="PANTHER" id="PTHR11548">
    <property type="entry name" value="THYMIDYLATE SYNTHASE 1"/>
    <property type="match status" value="1"/>
</dbReference>
<dbReference type="GO" id="GO:0032259">
    <property type="term" value="P:methylation"/>
    <property type="evidence" value="ECO:0007669"/>
    <property type="project" value="UniProtKB-KW"/>
</dbReference>
<dbReference type="CDD" id="cd07557">
    <property type="entry name" value="trimeric_dUTPase"/>
    <property type="match status" value="1"/>
</dbReference>
<dbReference type="CDD" id="cd00351">
    <property type="entry name" value="TS_Pyrimidine_HMase"/>
    <property type="match status" value="1"/>
</dbReference>
<feature type="domain" description="Thymidylate synthase/dCMP hydroxymethylase" evidence="7">
    <location>
        <begin position="212"/>
        <end position="511"/>
    </location>
</feature>
<comment type="similarity">
    <text evidence="5">Belongs to the thymidylate synthase family. Bacterial-type ThyA subfamily.</text>
</comment>
<feature type="binding site" description="in other chain" evidence="5">
    <location>
        <begin position="415"/>
        <end position="418"/>
    </location>
    <ligand>
        <name>dUMP</name>
        <dbReference type="ChEBI" id="CHEBI:246422"/>
        <note>ligand shared between dimeric partners</note>
    </ligand>
</feature>
<dbReference type="PANTHER" id="PTHR11548:SF1">
    <property type="entry name" value="THYMIDYLATE SYNTHASE 1"/>
    <property type="match status" value="1"/>
</dbReference>
<dbReference type="NCBIfam" id="TIGR03284">
    <property type="entry name" value="thym_sym"/>
    <property type="match status" value="1"/>
</dbReference>
<dbReference type="AlphaFoldDB" id="A0A1G2JAT2"/>
<dbReference type="EC" id="3.5.4.13" evidence="6"/>
<dbReference type="Gene3D" id="2.70.40.10">
    <property type="match status" value="1"/>
</dbReference>
<keyword evidence="2 5" id="KW-0808">Transferase</keyword>
<feature type="binding site" evidence="6">
    <location>
        <position position="166"/>
    </location>
    <ligand>
        <name>dCTP</name>
        <dbReference type="ChEBI" id="CHEBI:61481"/>
    </ligand>
</feature>
<evidence type="ECO:0000313" key="8">
    <source>
        <dbReference type="EMBL" id="OGZ83550.1"/>
    </source>
</evidence>
<feature type="active site" description="Nucleophile" evidence="5">
    <location>
        <position position="395"/>
    </location>
</feature>
<dbReference type="GO" id="GO:0004799">
    <property type="term" value="F:thymidylate synthase activity"/>
    <property type="evidence" value="ECO:0007669"/>
    <property type="project" value="UniProtKB-UniRule"/>
</dbReference>
<feature type="active site" description="Proton donor/acceptor" evidence="6">
    <location>
        <position position="133"/>
    </location>
</feature>
<protein>
    <recommendedName>
        <fullName evidence="5 6">Multifunctional fusion protein</fullName>
    </recommendedName>
    <domain>
        <recommendedName>
            <fullName evidence="5">Thymidylate synthase</fullName>
            <shortName evidence="5">TS</shortName>
            <shortName evidence="5">TSase</shortName>
            <ecNumber evidence="5">2.1.1.45</ecNumber>
        </recommendedName>
    </domain>
    <domain>
        <recommendedName>
            <fullName evidence="6">dCTP deaminase</fullName>
            <ecNumber evidence="6">3.5.4.13</ecNumber>
        </recommendedName>
        <alternativeName>
            <fullName evidence="6">Deoxycytidine triphosphate deaminase</fullName>
        </alternativeName>
    </domain>
</protein>
<dbReference type="Gene3D" id="3.30.572.10">
    <property type="entry name" value="Thymidylate synthase/dCMP hydroxymethylase domain"/>
    <property type="match status" value="1"/>
</dbReference>
<dbReference type="InterPro" id="IPR036157">
    <property type="entry name" value="dUTPase-like_sf"/>
</dbReference>
<comment type="catalytic activity">
    <reaction evidence="5">
        <text>dUMP + (6R)-5,10-methylene-5,6,7,8-tetrahydrofolate = 7,8-dihydrofolate + dTMP</text>
        <dbReference type="Rhea" id="RHEA:12104"/>
        <dbReference type="ChEBI" id="CHEBI:15636"/>
        <dbReference type="ChEBI" id="CHEBI:57451"/>
        <dbReference type="ChEBI" id="CHEBI:63528"/>
        <dbReference type="ChEBI" id="CHEBI:246422"/>
        <dbReference type="EC" id="2.1.1.45"/>
    </reaction>
</comment>
<feature type="binding site" evidence="5">
    <location>
        <position position="512"/>
    </location>
    <ligand>
        <name>(6R)-5,10-methylene-5,6,7,8-tetrahydrofolate</name>
        <dbReference type="ChEBI" id="CHEBI:15636"/>
    </ligand>
</feature>
<dbReference type="InterPro" id="IPR033704">
    <property type="entry name" value="dUTPase_trimeric"/>
</dbReference>
<evidence type="ECO:0000256" key="5">
    <source>
        <dbReference type="HAMAP-Rule" id="MF_00008"/>
    </source>
</evidence>
<name>A0A1G2JAT2_9BACT</name>
<comment type="pathway">
    <text evidence="5">Pyrimidine metabolism; dTTP biosynthesis.</text>
</comment>
<comment type="subunit">
    <text evidence="5">Homodimer.</text>
</comment>
<keyword evidence="3 6" id="KW-0378">Hydrolase</keyword>
<keyword evidence="5" id="KW-0545">Nucleotide biosynthesis</keyword>
<dbReference type="GO" id="GO:0005829">
    <property type="term" value="C:cytosol"/>
    <property type="evidence" value="ECO:0007669"/>
    <property type="project" value="TreeGrafter"/>
</dbReference>
<gene>
    <name evidence="5" type="primary">thyA</name>
    <name evidence="6" type="synonym">dcd</name>
    <name evidence="8" type="ORF">A2401_03525</name>
</gene>
<feature type="binding site" evidence="6">
    <location>
        <begin position="105"/>
        <end position="110"/>
    </location>
    <ligand>
        <name>dCTP</name>
        <dbReference type="ChEBI" id="CHEBI:61481"/>
    </ligand>
</feature>
<feature type="binding site" description="in other chain" evidence="5">
    <location>
        <begin position="456"/>
        <end position="458"/>
    </location>
    <ligand>
        <name>dUMP</name>
        <dbReference type="ChEBI" id="CHEBI:246422"/>
        <note>ligand shared between dimeric partners</note>
    </ligand>
</feature>
<dbReference type="GO" id="GO:0000166">
    <property type="term" value="F:nucleotide binding"/>
    <property type="evidence" value="ECO:0007669"/>
    <property type="project" value="UniProtKB-KW"/>
</dbReference>
<accession>A0A1G2JAT2</accession>
<dbReference type="SUPFAM" id="SSF51283">
    <property type="entry name" value="dUTPase-like"/>
    <property type="match status" value="1"/>
</dbReference>
<dbReference type="NCBIfam" id="NF002496">
    <property type="entry name" value="PRK01827.1-2"/>
    <property type="match status" value="1"/>
</dbReference>
<dbReference type="SUPFAM" id="SSF55831">
    <property type="entry name" value="Thymidylate synthase/dCMP hydroxymethylase"/>
    <property type="match status" value="1"/>
</dbReference>
<organism evidence="8 9">
    <name type="scientific">Candidatus Staskawiczbacteria bacterium RIFOXYC1_FULL_38_18</name>
    <dbReference type="NCBI Taxonomy" id="1802229"/>
    <lineage>
        <taxon>Bacteria</taxon>
        <taxon>Candidatus Staskawicziibacteriota</taxon>
    </lineage>
</organism>
<proteinExistence type="inferred from homology"/>
<dbReference type="GO" id="GO:0006226">
    <property type="term" value="P:dUMP biosynthetic process"/>
    <property type="evidence" value="ECO:0007669"/>
    <property type="project" value="UniProtKB-UniPathway"/>
</dbReference>
<evidence type="ECO:0000259" key="7">
    <source>
        <dbReference type="Pfam" id="PF00303"/>
    </source>
</evidence>
<dbReference type="InterPro" id="IPR023451">
    <property type="entry name" value="Thymidate_synth/dCMP_Mease_dom"/>
</dbReference>
<evidence type="ECO:0000256" key="1">
    <source>
        <dbReference type="ARBA" id="ARBA00022603"/>
    </source>
</evidence>
<evidence type="ECO:0000256" key="3">
    <source>
        <dbReference type="ARBA" id="ARBA00022801"/>
    </source>
</evidence>
<keyword evidence="4 6" id="KW-0546">Nucleotide metabolism</keyword>
<dbReference type="InterPro" id="IPR036926">
    <property type="entry name" value="Thymidate_synth/dCMP_Mease_sf"/>
</dbReference>
<comment type="similarity">
    <text evidence="6">Belongs to the dCTP deaminase family.</text>
</comment>
<comment type="subunit">
    <text evidence="6">Homotrimer.</text>
</comment>
<dbReference type="EMBL" id="MHPP01000032">
    <property type="protein sequence ID" value="OGZ83550.1"/>
    <property type="molecule type" value="Genomic_DNA"/>
</dbReference>
<dbReference type="HAMAP" id="MF_00008">
    <property type="entry name" value="Thymidy_synth_bact"/>
    <property type="match status" value="1"/>
</dbReference>
<feature type="binding site" description="in other chain" evidence="5">
    <location>
        <position position="426"/>
    </location>
    <ligand>
        <name>dUMP</name>
        <dbReference type="ChEBI" id="CHEBI:246422"/>
        <note>ligand shared between dimeric partners</note>
    </ligand>
</feature>
<evidence type="ECO:0000256" key="2">
    <source>
        <dbReference type="ARBA" id="ARBA00022679"/>
    </source>
</evidence>
<dbReference type="Pfam" id="PF22769">
    <property type="entry name" value="DCD"/>
    <property type="match status" value="1"/>
</dbReference>
<dbReference type="GO" id="GO:0008829">
    <property type="term" value="F:dCTP deaminase activity"/>
    <property type="evidence" value="ECO:0007669"/>
    <property type="project" value="UniProtKB-UniRule"/>
</dbReference>
<dbReference type="PRINTS" id="PR00108">
    <property type="entry name" value="THYMDSNTHASE"/>
</dbReference>
<dbReference type="STRING" id="1802229.A2401_03525"/>
<keyword evidence="6" id="KW-0547">Nucleotide-binding</keyword>
<dbReference type="GO" id="GO:0006235">
    <property type="term" value="P:dTTP biosynthetic process"/>
    <property type="evidence" value="ECO:0007669"/>
    <property type="project" value="UniProtKB-UniRule"/>
</dbReference>
<comment type="caution">
    <text evidence="8">The sequence shown here is derived from an EMBL/GenBank/DDBJ whole genome shotgun (WGS) entry which is preliminary data.</text>
</comment>
<comment type="function">
    <text evidence="6">Catalyzes the deamination of dCTP to dUTP.</text>
</comment>
<comment type="caution">
    <text evidence="6">Lacks conserved residue(s) required for the propagation of feature annotation.</text>
</comment>
<dbReference type="UniPathway" id="UPA00610">
    <property type="reaction ID" value="UER00665"/>
</dbReference>
<dbReference type="NCBIfam" id="TIGR02274">
    <property type="entry name" value="dCTP_deam"/>
    <property type="match status" value="1"/>
</dbReference>
<feature type="binding site" evidence="6">
    <location>
        <position position="177"/>
    </location>
    <ligand>
        <name>dCTP</name>
        <dbReference type="ChEBI" id="CHEBI:61481"/>
    </ligand>
</feature>
<evidence type="ECO:0000256" key="4">
    <source>
        <dbReference type="ARBA" id="ARBA00023080"/>
    </source>
</evidence>
<sequence>MILSDTDIKKSISQGTIKINPSPDFEEQLGPCSLDLHLGNSFKIFKVSRYPFIDLKNGVNVDEMMEEVVIKDGGSFIIQPHDFVIAVTKEEITLPSNIMGRLDGRSSLARLGLVIHVTAARFDPGWRGRAVMELGNLGTVPIVLYSGMRICAMTFESISSSSEVPYLEQADHKYADQSGATASKILEEPGLKAVPMVGAKIPSANKNHPEYQYLNLLQELIDKGHEQVDAGTGVKTYSLFGKQFRFDLSQGFPLLTTKKVFWKGVVQELYWFMSGQKNIKYLVDNNVHIWDDYPYRIYREKITKGLEKEMTKEEFIEKIATDKDFAELHGNLPHVYGDMWRHWPTKTDRTIDQLQWLISNIRNDKSTHSAIVNSWNPEYLYEMAAPGEACRFPICHNMFQINANGGRLSLQLYQRSCDVFLGVPFNIASYALLTIILAKITGNEPGEFIHTFGDIHYYENHLDAVKEQLLREPLPFPTVKIDQNLREIDDFKPESVELIGYESHPPIKASLSPVGGIVTKDWKEFVQNSKKN</sequence>
<dbReference type="InterPro" id="IPR000398">
    <property type="entry name" value="Thymidylate_synthase"/>
</dbReference>
<feature type="binding site" evidence="6">
    <location>
        <position position="123"/>
    </location>
    <ligand>
        <name>dCTP</name>
        <dbReference type="ChEBI" id="CHEBI:61481"/>
    </ligand>
</feature>
<comment type="function">
    <text evidence="5">Catalyzes the reductive methylation of 2'-deoxyuridine-5'-monophosphate (dUMP) to 2'-deoxythymidine-5'-monophosphate (dTMP) while utilizing 5,10-methylenetetrahydrofolate (mTHF) as the methyl donor and reductant in the reaction, yielding dihydrofolate (DHF) as a by-product. This enzymatic reaction provides an intracellular de novo source of dTMP, an essential precursor for DNA biosynthesis.</text>
</comment>
<keyword evidence="5" id="KW-0963">Cytoplasm</keyword>
<dbReference type="HAMAP" id="MF_00146">
    <property type="entry name" value="dCTP_deaminase"/>
    <property type="match status" value="1"/>
</dbReference>
<dbReference type="Proteomes" id="UP000177751">
    <property type="component" value="Unassembled WGS sequence"/>
</dbReference>
<feature type="binding site" evidence="6">
    <location>
        <position position="173"/>
    </location>
    <ligand>
        <name>dCTP</name>
        <dbReference type="ChEBI" id="CHEBI:61481"/>
    </ligand>
</feature>
<feature type="binding site" evidence="5">
    <location>
        <position position="418"/>
    </location>
    <ligand>
        <name>(6R)-5,10-methylene-5,6,7,8-tetrahydrofolate</name>
        <dbReference type="ChEBI" id="CHEBI:15636"/>
    </ligand>
</feature>
<comment type="pathway">
    <text evidence="6">Pyrimidine metabolism; dUMP biosynthesis; dUMP from dCTP (dUTP route): step 1/2.</text>
</comment>
<dbReference type="GO" id="GO:0006231">
    <property type="term" value="P:dTMP biosynthetic process"/>
    <property type="evidence" value="ECO:0007669"/>
    <property type="project" value="UniProtKB-UniRule"/>
</dbReference>
<dbReference type="Pfam" id="PF00303">
    <property type="entry name" value="Thymidylat_synt"/>
    <property type="match status" value="1"/>
</dbReference>
<dbReference type="InterPro" id="IPR045097">
    <property type="entry name" value="Thymidate_synth/dCMP_Mease"/>
</dbReference>
<dbReference type="UniPathway" id="UPA00575"/>
<dbReference type="GO" id="GO:0006229">
    <property type="term" value="P:dUTP biosynthetic process"/>
    <property type="evidence" value="ECO:0007669"/>
    <property type="project" value="UniProtKB-UniRule"/>
</dbReference>
<comment type="subcellular location">
    <subcellularLocation>
        <location evidence="5">Cytoplasm</location>
    </subcellularLocation>
</comment>
<evidence type="ECO:0000256" key="6">
    <source>
        <dbReference type="HAMAP-Rule" id="MF_00146"/>
    </source>
</evidence>
<reference evidence="8 9" key="1">
    <citation type="journal article" date="2016" name="Nat. Commun.">
        <title>Thousands of microbial genomes shed light on interconnected biogeochemical processes in an aquifer system.</title>
        <authorList>
            <person name="Anantharaman K."/>
            <person name="Brown C.T."/>
            <person name="Hug L.A."/>
            <person name="Sharon I."/>
            <person name="Castelle C.J."/>
            <person name="Probst A.J."/>
            <person name="Thomas B.C."/>
            <person name="Singh A."/>
            <person name="Wilkins M.J."/>
            <person name="Karaoz U."/>
            <person name="Brodie E.L."/>
            <person name="Williams K.H."/>
            <person name="Hubbard S.S."/>
            <person name="Banfield J.F."/>
        </authorList>
    </citation>
    <scope>NUCLEOTIDE SEQUENCE [LARGE SCALE GENOMIC DNA]</scope>
</reference>